<dbReference type="EMBL" id="BART01006721">
    <property type="protein sequence ID" value="GAG68623.1"/>
    <property type="molecule type" value="Genomic_DNA"/>
</dbReference>
<sequence length="29" mass="3015">VGVECVLSAIPMVDIEIGDQNPGDLRSTS</sequence>
<gene>
    <name evidence="1" type="ORF">S01H4_15333</name>
</gene>
<comment type="caution">
    <text evidence="1">The sequence shown here is derived from an EMBL/GenBank/DDBJ whole genome shotgun (WGS) entry which is preliminary data.</text>
</comment>
<feature type="non-terminal residue" evidence="1">
    <location>
        <position position="1"/>
    </location>
</feature>
<reference evidence="1" key="1">
    <citation type="journal article" date="2014" name="Front. Microbiol.">
        <title>High frequency of phylogenetically diverse reductive dehalogenase-homologous genes in deep subseafloor sedimentary metagenomes.</title>
        <authorList>
            <person name="Kawai M."/>
            <person name="Futagami T."/>
            <person name="Toyoda A."/>
            <person name="Takaki Y."/>
            <person name="Nishi S."/>
            <person name="Hori S."/>
            <person name="Arai W."/>
            <person name="Tsubouchi T."/>
            <person name="Morono Y."/>
            <person name="Uchiyama I."/>
            <person name="Ito T."/>
            <person name="Fujiyama A."/>
            <person name="Inagaki F."/>
            <person name="Takami H."/>
        </authorList>
    </citation>
    <scope>NUCLEOTIDE SEQUENCE</scope>
    <source>
        <strain evidence="1">Expedition CK06-06</strain>
    </source>
</reference>
<name>X1A744_9ZZZZ</name>
<accession>X1A744</accession>
<evidence type="ECO:0000313" key="1">
    <source>
        <dbReference type="EMBL" id="GAG68623.1"/>
    </source>
</evidence>
<proteinExistence type="predicted"/>
<protein>
    <submittedName>
        <fullName evidence="1">Uncharacterized protein</fullName>
    </submittedName>
</protein>
<organism evidence="1">
    <name type="scientific">marine sediment metagenome</name>
    <dbReference type="NCBI Taxonomy" id="412755"/>
    <lineage>
        <taxon>unclassified sequences</taxon>
        <taxon>metagenomes</taxon>
        <taxon>ecological metagenomes</taxon>
    </lineage>
</organism>
<dbReference type="AlphaFoldDB" id="X1A744"/>